<protein>
    <submittedName>
        <fullName evidence="13">Energy transducer TonB</fullName>
    </submittedName>
</protein>
<evidence type="ECO:0000256" key="2">
    <source>
        <dbReference type="ARBA" id="ARBA00006555"/>
    </source>
</evidence>
<evidence type="ECO:0000256" key="7">
    <source>
        <dbReference type="ARBA" id="ARBA00022927"/>
    </source>
</evidence>
<comment type="caution">
    <text evidence="13">The sequence shown here is derived from an EMBL/GenBank/DDBJ whole genome shotgun (WGS) entry which is preliminary data.</text>
</comment>
<evidence type="ECO:0000256" key="1">
    <source>
        <dbReference type="ARBA" id="ARBA00004383"/>
    </source>
</evidence>
<dbReference type="EMBL" id="JAHCDA010000001">
    <property type="protein sequence ID" value="MBS7810764.1"/>
    <property type="molecule type" value="Genomic_DNA"/>
</dbReference>
<evidence type="ECO:0000313" key="13">
    <source>
        <dbReference type="EMBL" id="MBS7810764.1"/>
    </source>
</evidence>
<gene>
    <name evidence="13" type="ORF">KHU32_07430</name>
</gene>
<evidence type="ECO:0000259" key="12">
    <source>
        <dbReference type="PROSITE" id="PS52015"/>
    </source>
</evidence>
<feature type="signal peptide" evidence="11">
    <location>
        <begin position="1"/>
        <end position="24"/>
    </location>
</feature>
<accession>A0ABS5QAN2</accession>
<keyword evidence="5" id="KW-0997">Cell inner membrane</keyword>
<dbReference type="NCBIfam" id="TIGR01352">
    <property type="entry name" value="tonB_Cterm"/>
    <property type="match status" value="1"/>
</dbReference>
<evidence type="ECO:0000313" key="14">
    <source>
        <dbReference type="Proteomes" id="UP000766336"/>
    </source>
</evidence>
<feature type="compositionally biased region" description="Pro residues" evidence="10">
    <location>
        <begin position="94"/>
        <end position="119"/>
    </location>
</feature>
<dbReference type="InterPro" id="IPR006260">
    <property type="entry name" value="TonB/TolA_C"/>
</dbReference>
<evidence type="ECO:0000256" key="3">
    <source>
        <dbReference type="ARBA" id="ARBA00022448"/>
    </source>
</evidence>
<dbReference type="Gene3D" id="3.30.1150.10">
    <property type="match status" value="1"/>
</dbReference>
<evidence type="ECO:0000256" key="9">
    <source>
        <dbReference type="ARBA" id="ARBA00023136"/>
    </source>
</evidence>
<keyword evidence="9" id="KW-0472">Membrane</keyword>
<evidence type="ECO:0000256" key="11">
    <source>
        <dbReference type="SAM" id="SignalP"/>
    </source>
</evidence>
<feature type="compositionally biased region" description="Acidic residues" evidence="10">
    <location>
        <begin position="56"/>
        <end position="66"/>
    </location>
</feature>
<dbReference type="Pfam" id="PF03544">
    <property type="entry name" value="TonB_C"/>
    <property type="match status" value="1"/>
</dbReference>
<keyword evidence="3" id="KW-0813">Transport</keyword>
<evidence type="ECO:0000256" key="10">
    <source>
        <dbReference type="SAM" id="MobiDB-lite"/>
    </source>
</evidence>
<dbReference type="PANTHER" id="PTHR33446:SF2">
    <property type="entry name" value="PROTEIN TONB"/>
    <property type="match status" value="1"/>
</dbReference>
<name>A0ABS5QAN2_9PROT</name>
<keyword evidence="14" id="KW-1185">Reference proteome</keyword>
<organism evidence="13 14">
    <name type="scientific">Roseococcus pinisoli</name>
    <dbReference type="NCBI Taxonomy" id="2835040"/>
    <lineage>
        <taxon>Bacteria</taxon>
        <taxon>Pseudomonadati</taxon>
        <taxon>Pseudomonadota</taxon>
        <taxon>Alphaproteobacteria</taxon>
        <taxon>Acetobacterales</taxon>
        <taxon>Roseomonadaceae</taxon>
        <taxon>Roseococcus</taxon>
    </lineage>
</organism>
<sequence length="300" mass="30321">MSGRRRRAPDRFALAAVASAAVHAAALAAALLWFGRTPPRPPAVEQGVEIVWDDTSGEAVGEDPAEAAEPGAPPSAPAPEAVQAPEAPRMAEVPPTPIAEPTDVPAPPQPPAPPAPPAAPRLAEAPPAPAAAPDSPPLEAPEPDIAALPPVPEAAPSSVTEIPEPPPPPPPPQPAAPRAEPRPPAQATRQGEGQAVRSAPGIGRATGAVVPPGLDSSFRNAAPAYPETSRLRGEQGAVGLELSIDAQGRVVSAVVARSSGSPALDAAARSAVLAWRFRPARVDGQPVPGAIRTTVHFRLS</sequence>
<evidence type="ECO:0000256" key="6">
    <source>
        <dbReference type="ARBA" id="ARBA00022692"/>
    </source>
</evidence>
<dbReference type="PROSITE" id="PS52015">
    <property type="entry name" value="TONB_CTD"/>
    <property type="match status" value="1"/>
</dbReference>
<feature type="domain" description="TonB C-terminal" evidence="12">
    <location>
        <begin position="210"/>
        <end position="300"/>
    </location>
</feature>
<dbReference type="InterPro" id="IPR051045">
    <property type="entry name" value="TonB-dependent_transducer"/>
</dbReference>
<feature type="compositionally biased region" description="Low complexity" evidence="10">
    <location>
        <begin position="78"/>
        <end position="88"/>
    </location>
</feature>
<keyword evidence="7" id="KW-0653">Protein transport</keyword>
<keyword evidence="8" id="KW-1133">Transmembrane helix</keyword>
<evidence type="ECO:0000256" key="5">
    <source>
        <dbReference type="ARBA" id="ARBA00022519"/>
    </source>
</evidence>
<feature type="chain" id="PRO_5047369214" evidence="11">
    <location>
        <begin position="25"/>
        <end position="300"/>
    </location>
</feature>
<reference evidence="13 14" key="1">
    <citation type="submission" date="2021-05" db="EMBL/GenBank/DDBJ databases">
        <title>Roseococcus sp. XZZS9, whole genome shotgun sequencing project.</title>
        <authorList>
            <person name="Zhao G."/>
            <person name="Shen L."/>
        </authorList>
    </citation>
    <scope>NUCLEOTIDE SEQUENCE [LARGE SCALE GENOMIC DNA]</scope>
    <source>
        <strain evidence="13 14">XZZS9</strain>
    </source>
</reference>
<dbReference type="SUPFAM" id="SSF74653">
    <property type="entry name" value="TolA/TonB C-terminal domain"/>
    <property type="match status" value="1"/>
</dbReference>
<comment type="subcellular location">
    <subcellularLocation>
        <location evidence="1">Cell inner membrane</location>
        <topology evidence="1">Single-pass membrane protein</topology>
        <orientation evidence="1">Periplasmic side</orientation>
    </subcellularLocation>
</comment>
<feature type="compositionally biased region" description="Pro residues" evidence="10">
    <location>
        <begin position="126"/>
        <end position="140"/>
    </location>
</feature>
<dbReference type="InterPro" id="IPR037682">
    <property type="entry name" value="TonB_C"/>
</dbReference>
<evidence type="ECO:0000256" key="8">
    <source>
        <dbReference type="ARBA" id="ARBA00022989"/>
    </source>
</evidence>
<dbReference type="RefSeq" id="WP_213669366.1">
    <property type="nucleotide sequence ID" value="NZ_JAHCDA010000001.1"/>
</dbReference>
<keyword evidence="4" id="KW-1003">Cell membrane</keyword>
<proteinExistence type="inferred from homology"/>
<dbReference type="PRINTS" id="PR01217">
    <property type="entry name" value="PRICHEXTENSN"/>
</dbReference>
<dbReference type="Proteomes" id="UP000766336">
    <property type="component" value="Unassembled WGS sequence"/>
</dbReference>
<keyword evidence="11" id="KW-0732">Signal</keyword>
<dbReference type="PANTHER" id="PTHR33446">
    <property type="entry name" value="PROTEIN TONB-RELATED"/>
    <property type="match status" value="1"/>
</dbReference>
<keyword evidence="6" id="KW-0812">Transmembrane</keyword>
<feature type="compositionally biased region" description="Pro residues" evidence="10">
    <location>
        <begin position="163"/>
        <end position="175"/>
    </location>
</feature>
<evidence type="ECO:0000256" key="4">
    <source>
        <dbReference type="ARBA" id="ARBA00022475"/>
    </source>
</evidence>
<comment type="similarity">
    <text evidence="2">Belongs to the TonB family.</text>
</comment>
<feature type="region of interest" description="Disordered" evidence="10">
    <location>
        <begin position="56"/>
        <end position="229"/>
    </location>
</feature>